<proteinExistence type="predicted"/>
<gene>
    <name evidence="1" type="ORF">TBRA_LOCUS13776</name>
</gene>
<evidence type="ECO:0000313" key="1">
    <source>
        <dbReference type="EMBL" id="CAB0042142.1"/>
    </source>
</evidence>
<dbReference type="Proteomes" id="UP000479190">
    <property type="component" value="Unassembled WGS sequence"/>
</dbReference>
<evidence type="ECO:0000313" key="2">
    <source>
        <dbReference type="Proteomes" id="UP000479190"/>
    </source>
</evidence>
<feature type="non-terminal residue" evidence="1">
    <location>
        <position position="124"/>
    </location>
</feature>
<reference evidence="1 2" key="1">
    <citation type="submission" date="2020-02" db="EMBL/GenBank/DDBJ databases">
        <authorList>
            <person name="Ferguson B K."/>
        </authorList>
    </citation>
    <scope>NUCLEOTIDE SEQUENCE [LARGE SCALE GENOMIC DNA]</scope>
</reference>
<accession>A0A6H5IWR8</accession>
<sequence length="124" mass="13726">MTTREKLAERTRPAPVSVWLRYKEDINALAYHGDNQFVRGVPRSTQVRLSYSQASHFAPSYAGPPLGIADMSLPGRVRALCLASYNVRQKSVLTRLSYLSHTFESCAPPHFSAQGLATACLGRM</sequence>
<name>A0A6H5IWR8_9HYME</name>
<dbReference type="EMBL" id="CADCXV010001159">
    <property type="protein sequence ID" value="CAB0042142.1"/>
    <property type="molecule type" value="Genomic_DNA"/>
</dbReference>
<protein>
    <submittedName>
        <fullName evidence="1">Uncharacterized protein</fullName>
    </submittedName>
</protein>
<keyword evidence="2" id="KW-1185">Reference proteome</keyword>
<dbReference type="AlphaFoldDB" id="A0A6H5IWR8"/>
<organism evidence="1 2">
    <name type="scientific">Trichogramma brassicae</name>
    <dbReference type="NCBI Taxonomy" id="86971"/>
    <lineage>
        <taxon>Eukaryota</taxon>
        <taxon>Metazoa</taxon>
        <taxon>Ecdysozoa</taxon>
        <taxon>Arthropoda</taxon>
        <taxon>Hexapoda</taxon>
        <taxon>Insecta</taxon>
        <taxon>Pterygota</taxon>
        <taxon>Neoptera</taxon>
        <taxon>Endopterygota</taxon>
        <taxon>Hymenoptera</taxon>
        <taxon>Apocrita</taxon>
        <taxon>Proctotrupomorpha</taxon>
        <taxon>Chalcidoidea</taxon>
        <taxon>Trichogrammatidae</taxon>
        <taxon>Trichogramma</taxon>
    </lineage>
</organism>